<dbReference type="PANTHER" id="PTHR10825">
    <property type="entry name" value="RING FINGER DOMAIN-CONTAINING, POLYCOMB GROUP COMPONENT"/>
    <property type="match status" value="1"/>
</dbReference>
<keyword evidence="2" id="KW-1185">Reference proteome</keyword>
<evidence type="ECO:0000313" key="1">
    <source>
        <dbReference type="EMBL" id="CAG5128820.1"/>
    </source>
</evidence>
<feature type="non-terminal residue" evidence="1">
    <location>
        <position position="1"/>
    </location>
</feature>
<reference evidence="1" key="1">
    <citation type="submission" date="2021-04" db="EMBL/GenBank/DDBJ databases">
        <authorList>
            <consortium name="Molecular Ecology Group"/>
        </authorList>
    </citation>
    <scope>NUCLEOTIDE SEQUENCE</scope>
</reference>
<feature type="non-terminal residue" evidence="1">
    <location>
        <position position="65"/>
    </location>
</feature>
<evidence type="ECO:0000313" key="2">
    <source>
        <dbReference type="Proteomes" id="UP000678393"/>
    </source>
</evidence>
<dbReference type="SUPFAM" id="SSF57850">
    <property type="entry name" value="RING/U-box"/>
    <property type="match status" value="1"/>
</dbReference>
<dbReference type="AlphaFoldDB" id="A0A8S3ZM51"/>
<dbReference type="PANTHER" id="PTHR10825:SF72">
    <property type="entry name" value="UBIQUITIN-LIKE DOMAIN-CONTAINING PROTEIN"/>
    <property type="match status" value="1"/>
</dbReference>
<dbReference type="InterPro" id="IPR013083">
    <property type="entry name" value="Znf_RING/FYVE/PHD"/>
</dbReference>
<accession>A0A8S3ZM51</accession>
<dbReference type="Proteomes" id="UP000678393">
    <property type="component" value="Unassembled WGS sequence"/>
</dbReference>
<gene>
    <name evidence="1" type="ORF">CUNI_LOCUS14378</name>
</gene>
<organism evidence="1 2">
    <name type="scientific">Candidula unifasciata</name>
    <dbReference type="NCBI Taxonomy" id="100452"/>
    <lineage>
        <taxon>Eukaryota</taxon>
        <taxon>Metazoa</taxon>
        <taxon>Spiralia</taxon>
        <taxon>Lophotrochozoa</taxon>
        <taxon>Mollusca</taxon>
        <taxon>Gastropoda</taxon>
        <taxon>Heterobranchia</taxon>
        <taxon>Euthyneura</taxon>
        <taxon>Panpulmonata</taxon>
        <taxon>Eupulmonata</taxon>
        <taxon>Stylommatophora</taxon>
        <taxon>Helicina</taxon>
        <taxon>Helicoidea</taxon>
        <taxon>Geomitridae</taxon>
        <taxon>Candidula</taxon>
    </lineage>
</organism>
<dbReference type="GO" id="GO:0000122">
    <property type="term" value="P:negative regulation of transcription by RNA polymerase II"/>
    <property type="evidence" value="ECO:0007669"/>
    <property type="project" value="TreeGrafter"/>
</dbReference>
<dbReference type="Gene3D" id="3.30.40.10">
    <property type="entry name" value="Zinc/RING finger domain, C3HC4 (zinc finger)"/>
    <property type="match status" value="1"/>
</dbReference>
<dbReference type="OrthoDB" id="1305878at2759"/>
<proteinExistence type="predicted"/>
<dbReference type="GO" id="GO:0035102">
    <property type="term" value="C:PRC1 complex"/>
    <property type="evidence" value="ECO:0007669"/>
    <property type="project" value="TreeGrafter"/>
</dbReference>
<dbReference type="GO" id="GO:1990841">
    <property type="term" value="F:promoter-specific chromatin binding"/>
    <property type="evidence" value="ECO:0007669"/>
    <property type="project" value="TreeGrafter"/>
</dbReference>
<dbReference type="EMBL" id="CAJHNH020003224">
    <property type="protein sequence ID" value="CAG5128820.1"/>
    <property type="molecule type" value="Genomic_DNA"/>
</dbReference>
<comment type="caution">
    <text evidence="1">The sequence shown here is derived from an EMBL/GenBank/DDBJ whole genome shotgun (WGS) entry which is preliminary data.</text>
</comment>
<sequence length="65" mass="7850">CKTCILSYLETSNYCPICEVLIHKTRPWQNIRLDHALQNAVYKMVPGLFQNEMKRRREFYEQQNS</sequence>
<name>A0A8S3ZM51_9EUPU</name>
<protein>
    <submittedName>
        <fullName evidence="1">Uncharacterized protein</fullName>
    </submittedName>
</protein>